<gene>
    <name evidence="2" type="ORF">POM88_037737</name>
</gene>
<evidence type="ECO:0000313" key="3">
    <source>
        <dbReference type="Proteomes" id="UP001237642"/>
    </source>
</evidence>
<reference evidence="2" key="2">
    <citation type="submission" date="2023-05" db="EMBL/GenBank/DDBJ databases">
        <authorList>
            <person name="Schelkunov M.I."/>
        </authorList>
    </citation>
    <scope>NUCLEOTIDE SEQUENCE</scope>
    <source>
        <strain evidence="2">Hsosn_3</strain>
        <tissue evidence="2">Leaf</tissue>
    </source>
</reference>
<dbReference type="PANTHER" id="PTHR35463">
    <property type="entry name" value="TRANSMEMBRANE PROTEIN"/>
    <property type="match status" value="1"/>
</dbReference>
<dbReference type="AlphaFoldDB" id="A0AAD8HQS1"/>
<keyword evidence="3" id="KW-1185">Reference proteome</keyword>
<sequence>MEKSKRNAALFIFSLIVVFPQIMISAAALEQAKPSMSDKFRDMYALVTSTSLSSLQKLKSVVNDVQKQIFPPNIDFRPKVEEEVDEQGAKEWMTEAVKKSLGSSKSTVEESAKSAASAVGDVVHKTKEKVSKKQCTGDACTRDEL</sequence>
<evidence type="ECO:0000256" key="1">
    <source>
        <dbReference type="SAM" id="SignalP"/>
    </source>
</evidence>
<dbReference type="PANTHER" id="PTHR35463:SF10">
    <property type="entry name" value="TRANSMEMBRANE PROTEIN"/>
    <property type="match status" value="1"/>
</dbReference>
<feature type="chain" id="PRO_5041965697" evidence="1">
    <location>
        <begin position="29"/>
        <end position="145"/>
    </location>
</feature>
<organism evidence="2 3">
    <name type="scientific">Heracleum sosnowskyi</name>
    <dbReference type="NCBI Taxonomy" id="360622"/>
    <lineage>
        <taxon>Eukaryota</taxon>
        <taxon>Viridiplantae</taxon>
        <taxon>Streptophyta</taxon>
        <taxon>Embryophyta</taxon>
        <taxon>Tracheophyta</taxon>
        <taxon>Spermatophyta</taxon>
        <taxon>Magnoliopsida</taxon>
        <taxon>eudicotyledons</taxon>
        <taxon>Gunneridae</taxon>
        <taxon>Pentapetalae</taxon>
        <taxon>asterids</taxon>
        <taxon>campanulids</taxon>
        <taxon>Apiales</taxon>
        <taxon>Apiaceae</taxon>
        <taxon>Apioideae</taxon>
        <taxon>apioid superclade</taxon>
        <taxon>Tordylieae</taxon>
        <taxon>Tordyliinae</taxon>
        <taxon>Heracleum</taxon>
    </lineage>
</organism>
<keyword evidence="1" id="KW-0732">Signal</keyword>
<evidence type="ECO:0000313" key="2">
    <source>
        <dbReference type="EMBL" id="KAK1371645.1"/>
    </source>
</evidence>
<accession>A0AAD8HQS1</accession>
<feature type="signal peptide" evidence="1">
    <location>
        <begin position="1"/>
        <end position="28"/>
    </location>
</feature>
<protein>
    <submittedName>
        <fullName evidence="2">Uncharacterized protein</fullName>
    </submittedName>
</protein>
<reference evidence="2" key="1">
    <citation type="submission" date="2023-02" db="EMBL/GenBank/DDBJ databases">
        <title>Genome of toxic invasive species Heracleum sosnowskyi carries increased number of genes despite the absence of recent whole-genome duplications.</title>
        <authorList>
            <person name="Schelkunov M."/>
            <person name="Shtratnikova V."/>
            <person name="Makarenko M."/>
            <person name="Klepikova A."/>
            <person name="Omelchenko D."/>
            <person name="Novikova G."/>
            <person name="Obukhova E."/>
            <person name="Bogdanov V."/>
            <person name="Penin A."/>
            <person name="Logacheva M."/>
        </authorList>
    </citation>
    <scope>NUCLEOTIDE SEQUENCE</scope>
    <source>
        <strain evidence="2">Hsosn_3</strain>
        <tissue evidence="2">Leaf</tissue>
    </source>
</reference>
<dbReference type="EMBL" id="JAUIZM010000008">
    <property type="protein sequence ID" value="KAK1371645.1"/>
    <property type="molecule type" value="Genomic_DNA"/>
</dbReference>
<comment type="caution">
    <text evidence="2">The sequence shown here is derived from an EMBL/GenBank/DDBJ whole genome shotgun (WGS) entry which is preliminary data.</text>
</comment>
<proteinExistence type="predicted"/>
<name>A0AAD8HQS1_9APIA</name>
<dbReference type="Proteomes" id="UP001237642">
    <property type="component" value="Unassembled WGS sequence"/>
</dbReference>